<accession>A0A1G7IRX4</accession>
<reference evidence="3 4" key="1">
    <citation type="submission" date="2016-10" db="EMBL/GenBank/DDBJ databases">
        <authorList>
            <person name="Varghese N."/>
            <person name="Submissions S."/>
        </authorList>
    </citation>
    <scope>NUCLEOTIDE SEQUENCE [LARGE SCALE GENOMIC DNA]</scope>
    <source>
        <strain evidence="3 4">CGMCC 1.3527</strain>
    </source>
</reference>
<feature type="compositionally biased region" description="Low complexity" evidence="1">
    <location>
        <begin position="163"/>
        <end position="180"/>
    </location>
</feature>
<dbReference type="Proteomes" id="UP000324020">
    <property type="component" value="Unassembled WGS sequence"/>
</dbReference>
<dbReference type="InterPro" id="IPR054314">
    <property type="entry name" value="Gins51_C"/>
</dbReference>
<feature type="compositionally biased region" description="Pro residues" evidence="1">
    <location>
        <begin position="271"/>
        <end position="280"/>
    </location>
</feature>
<feature type="compositionally biased region" description="Low complexity" evidence="1">
    <location>
        <begin position="244"/>
        <end position="264"/>
    </location>
</feature>
<gene>
    <name evidence="3" type="ORF">SAMN04488067_102143</name>
</gene>
<dbReference type="EMBL" id="FNBO01000002">
    <property type="protein sequence ID" value="SDF15059.1"/>
    <property type="molecule type" value="Genomic_DNA"/>
</dbReference>
<evidence type="ECO:0000259" key="2">
    <source>
        <dbReference type="Pfam" id="PF22090"/>
    </source>
</evidence>
<dbReference type="OrthoDB" id="157576at2157"/>
<dbReference type="AlphaFoldDB" id="A0A1G7IRX4"/>
<evidence type="ECO:0000313" key="3">
    <source>
        <dbReference type="EMBL" id="SDF15059.1"/>
    </source>
</evidence>
<organism evidence="3 4">
    <name type="scientific">Halorubrum xinjiangense</name>
    <dbReference type="NCBI Taxonomy" id="261291"/>
    <lineage>
        <taxon>Archaea</taxon>
        <taxon>Methanobacteriati</taxon>
        <taxon>Methanobacteriota</taxon>
        <taxon>Stenosarchaea group</taxon>
        <taxon>Halobacteria</taxon>
        <taxon>Halobacteriales</taxon>
        <taxon>Haloferacaceae</taxon>
        <taxon>Halorubrum</taxon>
    </lineage>
</organism>
<feature type="region of interest" description="Disordered" evidence="1">
    <location>
        <begin position="118"/>
        <end position="346"/>
    </location>
</feature>
<dbReference type="Pfam" id="PF22090">
    <property type="entry name" value="Gins51_C"/>
    <property type="match status" value="1"/>
</dbReference>
<dbReference type="RefSeq" id="WP_149797676.1">
    <property type="nucleotide sequence ID" value="NZ_FNBO01000002.1"/>
</dbReference>
<evidence type="ECO:0000256" key="1">
    <source>
        <dbReference type="SAM" id="MobiDB-lite"/>
    </source>
</evidence>
<name>A0A1G7IRX4_9EURY</name>
<sequence>MNLDELRSAQAKERRKDSLQHLRDSFYDDVGAYVADLRAARDRRAEQVENPFADDDVRRLSDEVETAEEVAEALYERRVGKVVKLASFAAADMSVDEEGMTTEERRLFDDLVERITANKSEVLDVLAGESPIPDDSGTADESSVSPDPAGSRDPAPSDPTPETDASPADASPTDASPADAESTGRDPTAAHPTPADSAGTDPSADVADAESGPDASDALAGAMGGGEADSSPNAPSAPPEPAEGDAASPAPEPTDGAAADSAATDGDDEPTPVPPEPAPPGAVGVDADDDGSDQFDGGAADRPADDASEEVEPGATTDGGAVPETTAGGGPDPDSDPDEGAGRATVRITRDVGAIFGVDEREYELASEDVVSLPVENADPLVQRDAAERID</sequence>
<protein>
    <submittedName>
        <fullName evidence="3">DNA replication factor GINS</fullName>
    </submittedName>
</protein>
<feature type="domain" description="Gins51 C-terminal" evidence="2">
    <location>
        <begin position="346"/>
        <end position="390"/>
    </location>
</feature>
<dbReference type="Gene3D" id="3.40.5.50">
    <property type="match status" value="1"/>
</dbReference>
<keyword evidence="4" id="KW-1185">Reference proteome</keyword>
<dbReference type="Gene3D" id="1.20.58.1030">
    <property type="match status" value="1"/>
</dbReference>
<proteinExistence type="predicted"/>
<dbReference type="CDD" id="cd11714">
    <property type="entry name" value="GINS_A_archaea"/>
    <property type="match status" value="1"/>
</dbReference>
<evidence type="ECO:0000313" key="4">
    <source>
        <dbReference type="Proteomes" id="UP000324020"/>
    </source>
</evidence>